<accession>A0AB33YYB8</accession>
<proteinExistence type="predicted"/>
<keyword evidence="2" id="KW-1185">Reference proteome</keyword>
<dbReference type="Proteomes" id="UP000015462">
    <property type="component" value="Unassembled WGS sequence"/>
</dbReference>
<feature type="non-terminal residue" evidence="1">
    <location>
        <position position="45"/>
    </location>
</feature>
<comment type="caution">
    <text evidence="1">The sequence shown here is derived from an EMBL/GenBank/DDBJ whole genome shotgun (WGS) entry which is preliminary data.</text>
</comment>
<reference evidence="1 2" key="1">
    <citation type="journal article" date="2013" name="Genome Announc.">
        <title>Genome Sequence of the Pyrene- and Fluoranthene-Degrading Bacterium Cycloclasticus sp. Strain PY97M.</title>
        <authorList>
            <person name="Cui Z."/>
            <person name="Xu G."/>
            <person name="Li Q."/>
            <person name="Gao W."/>
            <person name="Zheng L."/>
        </authorList>
    </citation>
    <scope>NUCLEOTIDE SEQUENCE [LARGE SCALE GENOMIC DNA]</scope>
    <source>
        <strain evidence="1 2">PY97M</strain>
    </source>
</reference>
<protein>
    <submittedName>
        <fullName evidence="1">Transposase</fullName>
    </submittedName>
</protein>
<evidence type="ECO:0000313" key="1">
    <source>
        <dbReference type="EMBL" id="EPD12149.1"/>
    </source>
</evidence>
<evidence type="ECO:0000313" key="2">
    <source>
        <dbReference type="Proteomes" id="UP000015462"/>
    </source>
</evidence>
<dbReference type="EMBL" id="ASHL01000031">
    <property type="protein sequence ID" value="EPD12149.1"/>
    <property type="molecule type" value="Genomic_DNA"/>
</dbReference>
<name>A0AB33YYB8_9GAMM</name>
<sequence>MSKRAAAAHFNISRDTVEKALAFSVPPGYRRTAPIKRPKLDGFTE</sequence>
<gene>
    <name evidence="1" type="ORF">L196_11423</name>
</gene>
<dbReference type="AlphaFoldDB" id="A0AB33YYB8"/>
<organism evidence="1 2">
    <name type="scientific">Cycloclasticus pugetii</name>
    <dbReference type="NCBI Taxonomy" id="34068"/>
    <lineage>
        <taxon>Bacteria</taxon>
        <taxon>Pseudomonadati</taxon>
        <taxon>Pseudomonadota</taxon>
        <taxon>Gammaproteobacteria</taxon>
        <taxon>Thiotrichales</taxon>
        <taxon>Piscirickettsiaceae</taxon>
        <taxon>Cycloclasticus</taxon>
    </lineage>
</organism>